<name>A0ABY6LKF8_9ARAC</name>
<reference evidence="1 2" key="1">
    <citation type="submission" date="2022-01" db="EMBL/GenBank/DDBJ databases">
        <title>A chromosomal length assembly of Cordylochernes scorpioides.</title>
        <authorList>
            <person name="Zeh D."/>
            <person name="Zeh J."/>
        </authorList>
    </citation>
    <scope>NUCLEOTIDE SEQUENCE [LARGE SCALE GENOMIC DNA]</scope>
    <source>
        <strain evidence="1">IN4F17</strain>
        <tissue evidence="1">Whole Body</tissue>
    </source>
</reference>
<keyword evidence="2" id="KW-1185">Reference proteome</keyword>
<dbReference type="Gene3D" id="3.30.420.10">
    <property type="entry name" value="Ribonuclease H-like superfamily/Ribonuclease H"/>
    <property type="match status" value="1"/>
</dbReference>
<evidence type="ECO:0000313" key="1">
    <source>
        <dbReference type="EMBL" id="UYV81578.1"/>
    </source>
</evidence>
<sequence>MRVDILPGNITGMFSHPDGHRSTCLTNKKIGKIVTEDLKLKKTPAKFIQRFLTNEQNLCRFATCKDMLEMTRMDPECKDKIITGEETWVYGYDPETKRQSAEWRKQGQTVSEVMFLGILRRLREAIRKKGQKNGLMVKARTKL</sequence>
<dbReference type="InterPro" id="IPR052709">
    <property type="entry name" value="Transposase-MT_Hybrid"/>
</dbReference>
<dbReference type="InterPro" id="IPR036397">
    <property type="entry name" value="RNaseH_sf"/>
</dbReference>
<dbReference type="PANTHER" id="PTHR46060:SF1">
    <property type="entry name" value="MARINER MOS1 TRANSPOSASE-LIKE PROTEIN"/>
    <property type="match status" value="1"/>
</dbReference>
<dbReference type="EMBL" id="CP092882">
    <property type="protein sequence ID" value="UYV81578.1"/>
    <property type="molecule type" value="Genomic_DNA"/>
</dbReference>
<dbReference type="Proteomes" id="UP001235939">
    <property type="component" value="Chromosome 20"/>
</dbReference>
<proteinExistence type="predicted"/>
<gene>
    <name evidence="1" type="ORF">LAZ67_20001582</name>
</gene>
<organism evidence="1 2">
    <name type="scientific">Cordylochernes scorpioides</name>
    <dbReference type="NCBI Taxonomy" id="51811"/>
    <lineage>
        <taxon>Eukaryota</taxon>
        <taxon>Metazoa</taxon>
        <taxon>Ecdysozoa</taxon>
        <taxon>Arthropoda</taxon>
        <taxon>Chelicerata</taxon>
        <taxon>Arachnida</taxon>
        <taxon>Pseudoscorpiones</taxon>
        <taxon>Cheliferoidea</taxon>
        <taxon>Chernetidae</taxon>
        <taxon>Cordylochernes</taxon>
    </lineage>
</organism>
<accession>A0ABY6LKF8</accession>
<dbReference type="PANTHER" id="PTHR46060">
    <property type="entry name" value="MARINER MOS1 TRANSPOSASE-LIKE PROTEIN"/>
    <property type="match status" value="1"/>
</dbReference>
<protein>
    <submittedName>
        <fullName evidence="1">Uncharacterized protein</fullName>
    </submittedName>
</protein>
<evidence type="ECO:0000313" key="2">
    <source>
        <dbReference type="Proteomes" id="UP001235939"/>
    </source>
</evidence>